<feature type="transmembrane region" description="Helical" evidence="1">
    <location>
        <begin position="118"/>
        <end position="135"/>
    </location>
</feature>
<keyword evidence="1" id="KW-0472">Membrane</keyword>
<evidence type="ECO:0000313" key="3">
    <source>
        <dbReference type="Proteomes" id="UP000483362"/>
    </source>
</evidence>
<feature type="transmembrane region" description="Helical" evidence="1">
    <location>
        <begin position="335"/>
        <end position="356"/>
    </location>
</feature>
<sequence length="425" mass="48364">MAFPLTAILFLSQAYSFCGSNLSTLFFSHQYADTGLVLYIFMLIVMFLHKPQKLDMRLLHPVKVGILLFLAFFIVAAIVDLLVNDVKFSSVVRVFRQWICLSAVWMIPYLKPRDVVKTLNYVMYISVFIALVYLYEFYTDTDLTGAYRLANGTRASIPWSVSFLVFVLLFNNCYRISSFLKWLFIAIIVFEYFMTGTRSIFFACVIVAGLSLLFNGKGVSTNKIMILAFSLAAVGIVLSTENILTERLFSTKEDISALQGNGRRVGGNMSFRLLMLEERMYYLNQHPQYAVFGIGNIQESDLKQQLFHIGLKSKNGGVTQLDTGDIAWVLLFLRYGYLGTLIYIGTIFFSMIRLFFQNRKSPLGFTTLLYVASALLLLSYTSSVIASSFFWIVPILIIRLLPSTNFRLAMPKKEFRNKPALQAKS</sequence>
<keyword evidence="1" id="KW-0812">Transmembrane</keyword>
<comment type="caution">
    <text evidence="2">The sequence shown here is derived from an EMBL/GenBank/DDBJ whole genome shotgun (WGS) entry which is preliminary data.</text>
</comment>
<name>A0A6L5XFK2_9BACT</name>
<proteinExistence type="predicted"/>
<evidence type="ECO:0000256" key="1">
    <source>
        <dbReference type="SAM" id="Phobius"/>
    </source>
</evidence>
<dbReference type="Proteomes" id="UP000483362">
    <property type="component" value="Unassembled WGS sequence"/>
</dbReference>
<keyword evidence="1" id="KW-1133">Transmembrane helix</keyword>
<protein>
    <submittedName>
        <fullName evidence="2">Uncharacterized protein</fullName>
    </submittedName>
</protein>
<keyword evidence="3" id="KW-1185">Reference proteome</keyword>
<organism evidence="2 3">
    <name type="scientific">Sodaliphilus pleomorphus</name>
    <dbReference type="NCBI Taxonomy" id="2606626"/>
    <lineage>
        <taxon>Bacteria</taxon>
        <taxon>Pseudomonadati</taxon>
        <taxon>Bacteroidota</taxon>
        <taxon>Bacteroidia</taxon>
        <taxon>Bacteroidales</taxon>
        <taxon>Muribaculaceae</taxon>
        <taxon>Sodaliphilus</taxon>
    </lineage>
</organism>
<dbReference type="RefSeq" id="WP_154326805.1">
    <property type="nucleotide sequence ID" value="NZ_CP045696.1"/>
</dbReference>
<reference evidence="2 3" key="1">
    <citation type="submission" date="2019-08" db="EMBL/GenBank/DDBJ databases">
        <title>In-depth cultivation of the pig gut microbiome towards novel bacterial diversity and tailored functional studies.</title>
        <authorList>
            <person name="Wylensek D."/>
            <person name="Hitch T.C.A."/>
            <person name="Clavel T."/>
        </authorList>
    </citation>
    <scope>NUCLEOTIDE SEQUENCE [LARGE SCALE GENOMIC DNA]</scope>
    <source>
        <strain evidence="2 3">Oil-RF-744-WCA-WT-10</strain>
    </source>
</reference>
<accession>A0A6L5XFK2</accession>
<evidence type="ECO:0000313" key="2">
    <source>
        <dbReference type="EMBL" id="MSS18282.1"/>
    </source>
</evidence>
<feature type="transmembrane region" description="Helical" evidence="1">
    <location>
        <begin position="30"/>
        <end position="49"/>
    </location>
</feature>
<gene>
    <name evidence="2" type="ORF">FYJ29_11000</name>
</gene>
<dbReference type="AlphaFoldDB" id="A0A6L5XFK2"/>
<feature type="transmembrane region" description="Helical" evidence="1">
    <location>
        <begin position="95"/>
        <end position="111"/>
    </location>
</feature>
<feature type="transmembrane region" description="Helical" evidence="1">
    <location>
        <begin position="61"/>
        <end position="83"/>
    </location>
</feature>
<feature type="transmembrane region" description="Helical" evidence="1">
    <location>
        <begin position="224"/>
        <end position="244"/>
    </location>
</feature>
<dbReference type="EMBL" id="VULT01000018">
    <property type="protein sequence ID" value="MSS18282.1"/>
    <property type="molecule type" value="Genomic_DNA"/>
</dbReference>
<feature type="transmembrane region" description="Helical" evidence="1">
    <location>
        <begin position="155"/>
        <end position="171"/>
    </location>
</feature>
<feature type="transmembrane region" description="Helical" evidence="1">
    <location>
        <begin position="363"/>
        <end position="382"/>
    </location>
</feature>